<feature type="transmembrane region" description="Helical" evidence="6">
    <location>
        <begin position="156"/>
        <end position="177"/>
    </location>
</feature>
<gene>
    <name evidence="8" type="ORF">ACFQWG_12605</name>
</gene>
<dbReference type="InterPro" id="IPR020846">
    <property type="entry name" value="MFS_dom"/>
</dbReference>
<dbReference type="Proteomes" id="UP001596527">
    <property type="component" value="Unassembled WGS sequence"/>
</dbReference>
<feature type="transmembrane region" description="Helical" evidence="6">
    <location>
        <begin position="215"/>
        <end position="236"/>
    </location>
</feature>
<feature type="transmembrane region" description="Helical" evidence="6">
    <location>
        <begin position="92"/>
        <end position="110"/>
    </location>
</feature>
<dbReference type="PROSITE" id="PS50850">
    <property type="entry name" value="MFS"/>
    <property type="match status" value="1"/>
</dbReference>
<feature type="transmembrane region" description="Helical" evidence="6">
    <location>
        <begin position="430"/>
        <end position="451"/>
    </location>
</feature>
<keyword evidence="3 6" id="KW-1133">Transmembrane helix</keyword>
<keyword evidence="9" id="KW-1185">Reference proteome</keyword>
<dbReference type="RefSeq" id="WP_380975833.1">
    <property type="nucleotide sequence ID" value="NZ_JBHTEF010000001.1"/>
</dbReference>
<accession>A0ABW2SQ53</accession>
<evidence type="ECO:0000313" key="8">
    <source>
        <dbReference type="EMBL" id="MFC7582035.1"/>
    </source>
</evidence>
<dbReference type="Pfam" id="PF07690">
    <property type="entry name" value="MFS_1"/>
    <property type="match status" value="1"/>
</dbReference>
<sequence length="455" mass="48631">MTLKSSSAHDGAAIPASEPASDPTVDPAGSPNILGPALIPPKMGVKPERMKPIWYVAMIVLAQFGLFLALLTPVMVSMQLKVNTLTSDASEQAAMIGAILPWGALAALVFNVVGGRISDRTTGRWGRRRPWMILGIAGLALSLVIVALGTNTVTLAIGWLLAQSLANLGYAAFTASMADQLSDRQYGTVSGLVAVAQNVAIMAGTWLASFLSHNILLLLLVPALIGFVAVSLYALCIPEPVLKENKYPFNWKELLQTFWVNPVAHPDYTWAWIGRFLIIFASFMFTTFRLQYMTQHLQLDQDAAVSAVALGVTIYTVATMITGVVGGWLSDRFQRRKILVAISILVFALGTYLLMHAESVEFFYVCEAIMGAAYGVYGAVDMALVFEVLPDQANTGKDLGVFNIANALPQSLAPAFGSWALVSLGSGTDFAPLLVSAAVIGGLGAVATMFIRSVR</sequence>
<evidence type="ECO:0000256" key="4">
    <source>
        <dbReference type="ARBA" id="ARBA00023136"/>
    </source>
</evidence>
<evidence type="ECO:0000256" key="6">
    <source>
        <dbReference type="SAM" id="Phobius"/>
    </source>
</evidence>
<feature type="transmembrane region" description="Helical" evidence="6">
    <location>
        <begin position="401"/>
        <end position="424"/>
    </location>
</feature>
<dbReference type="PANTHER" id="PTHR23528:SF1">
    <property type="entry name" value="MAJOR FACILITATOR SUPERFAMILY (MFS) PROFILE DOMAIN-CONTAINING PROTEIN"/>
    <property type="match status" value="1"/>
</dbReference>
<comment type="subcellular location">
    <subcellularLocation>
        <location evidence="1">Cell membrane</location>
        <topology evidence="1">Multi-pass membrane protein</topology>
    </subcellularLocation>
</comment>
<feature type="transmembrane region" description="Helical" evidence="6">
    <location>
        <begin position="304"/>
        <end position="326"/>
    </location>
</feature>
<evidence type="ECO:0000256" key="1">
    <source>
        <dbReference type="ARBA" id="ARBA00004651"/>
    </source>
</evidence>
<evidence type="ECO:0000259" key="7">
    <source>
        <dbReference type="PROSITE" id="PS50850"/>
    </source>
</evidence>
<protein>
    <submittedName>
        <fullName evidence="8">MFS transporter</fullName>
    </submittedName>
</protein>
<keyword evidence="4 6" id="KW-0472">Membrane</keyword>
<evidence type="ECO:0000256" key="3">
    <source>
        <dbReference type="ARBA" id="ARBA00022989"/>
    </source>
</evidence>
<feature type="domain" description="Major facilitator superfamily (MFS) profile" evidence="7">
    <location>
        <begin position="267"/>
        <end position="455"/>
    </location>
</feature>
<feature type="transmembrane region" description="Helical" evidence="6">
    <location>
        <begin position="52"/>
        <end position="72"/>
    </location>
</feature>
<feature type="transmembrane region" description="Helical" evidence="6">
    <location>
        <begin position="362"/>
        <end position="389"/>
    </location>
</feature>
<feature type="transmembrane region" description="Helical" evidence="6">
    <location>
        <begin position="131"/>
        <end position="150"/>
    </location>
</feature>
<dbReference type="InterPro" id="IPR011701">
    <property type="entry name" value="MFS"/>
</dbReference>
<evidence type="ECO:0000313" key="9">
    <source>
        <dbReference type="Proteomes" id="UP001596527"/>
    </source>
</evidence>
<reference evidence="9" key="1">
    <citation type="journal article" date="2019" name="Int. J. Syst. Evol. Microbiol.">
        <title>The Global Catalogue of Microorganisms (GCM) 10K type strain sequencing project: providing services to taxonomists for standard genome sequencing and annotation.</title>
        <authorList>
            <consortium name="The Broad Institute Genomics Platform"/>
            <consortium name="The Broad Institute Genome Sequencing Center for Infectious Disease"/>
            <person name="Wu L."/>
            <person name="Ma J."/>
        </authorList>
    </citation>
    <scope>NUCLEOTIDE SEQUENCE [LARGE SCALE GENOMIC DNA]</scope>
    <source>
        <strain evidence="9">CCUG 56698</strain>
    </source>
</reference>
<keyword evidence="2 6" id="KW-0812">Transmembrane</keyword>
<dbReference type="Gene3D" id="1.20.1250.20">
    <property type="entry name" value="MFS general substrate transporter like domains"/>
    <property type="match status" value="2"/>
</dbReference>
<dbReference type="PANTHER" id="PTHR23528">
    <property type="match status" value="1"/>
</dbReference>
<proteinExistence type="predicted"/>
<comment type="caution">
    <text evidence="8">The sequence shown here is derived from an EMBL/GenBank/DDBJ whole genome shotgun (WGS) entry which is preliminary data.</text>
</comment>
<dbReference type="SUPFAM" id="SSF103473">
    <property type="entry name" value="MFS general substrate transporter"/>
    <property type="match status" value="1"/>
</dbReference>
<name>A0ABW2SQ53_9ACTO</name>
<evidence type="ECO:0000256" key="2">
    <source>
        <dbReference type="ARBA" id="ARBA00022692"/>
    </source>
</evidence>
<organism evidence="8 9">
    <name type="scientific">Schaalia naturae</name>
    <dbReference type="NCBI Taxonomy" id="635203"/>
    <lineage>
        <taxon>Bacteria</taxon>
        <taxon>Bacillati</taxon>
        <taxon>Actinomycetota</taxon>
        <taxon>Actinomycetes</taxon>
        <taxon>Actinomycetales</taxon>
        <taxon>Actinomycetaceae</taxon>
        <taxon>Schaalia</taxon>
    </lineage>
</organism>
<feature type="transmembrane region" description="Helical" evidence="6">
    <location>
        <begin position="272"/>
        <end position="292"/>
    </location>
</feature>
<feature type="transmembrane region" description="Helical" evidence="6">
    <location>
        <begin position="189"/>
        <end position="209"/>
    </location>
</feature>
<dbReference type="EMBL" id="JBHTEF010000001">
    <property type="protein sequence ID" value="MFC7582035.1"/>
    <property type="molecule type" value="Genomic_DNA"/>
</dbReference>
<feature type="region of interest" description="Disordered" evidence="5">
    <location>
        <begin position="1"/>
        <end position="27"/>
    </location>
</feature>
<dbReference type="InterPro" id="IPR036259">
    <property type="entry name" value="MFS_trans_sf"/>
</dbReference>
<feature type="transmembrane region" description="Helical" evidence="6">
    <location>
        <begin position="338"/>
        <end position="356"/>
    </location>
</feature>
<evidence type="ECO:0000256" key="5">
    <source>
        <dbReference type="SAM" id="MobiDB-lite"/>
    </source>
</evidence>